<dbReference type="EMBL" id="CAUJNA010000068">
    <property type="protein sequence ID" value="CAJ1371320.1"/>
    <property type="molecule type" value="Genomic_DNA"/>
</dbReference>
<sequence>MERIGQSDVATILGRLHQELKSQTRDSKAEQHQLMRKAFHYVTASLHQPAPVHGPGSSLPTRKLSEVTHRVLQELFALLVGDNGFAPPRIRILSAALVRELSAGEVPYFFRDNFGGHFHHYDQNKVVYFLPVLSQLLNADLLVRNIPSLVTWFTSDSTSVSLKTAALTNLLAAVQRFPNVLDKEKHIRPMEVQFSKLLTGASLETRKTTSTTLFGVRIVSTSAACNVTEVDGTPTRDFFTCMNNSYDYSEDQLLNVHIFSSLYCWLFYLYQAQLLQARKRQSRDDIVSKLEHYGLVHGAGMDAQDLPEANQVPEEDSRPRSRSSLIGHFTLDDHFREVVISICLRILSQVELDIVRDGPQQMRLGTRYMISELDWMREFIEGVSMEAVRILDLLCLMDPSLVTRIFPAVKKVYERTANRQSGVVFASVLQFFVNHGQHVIFDVDPVLHHFFEDYVSVRYRQQLLAMSTLLFLTTNTSKMLLHTPVFPKYYPAIIKLLAWHPRTLAEEVLPIVPAMVGVVLGCSGWALKGEEAHHPHAMAKRRLIGKQEPPECYKRQRAASDLEQIVKSLNTQFSGRLQDQKGILGQARGTAYILLDQEMAYETEILRKMIPTAVLSNVLTILVEGIPEPPDWQKKGPAGAGQLPPYIRERTAYGITSYQVRLMWSAFEVQTPYTPYRKQAIEWQQELTRMKSVAMKRMKEARSGALEPPLTIDELAGVFVGAPSLELNFACAHSIASTRYRTPYTSSLRLALQMRRHFLLAAASGDDVSGFTKMASGKVDFEKQSFSRRCKRLIASVSHAIHFNQIKAGERLKDILGIQSDTIVMEWPFSLVQRLREVVSRHQSRVSRVKAGRPPEESMPPFPQGAQIPRQLAPRFLDFLPLCQVMAFSAASSSSFDGACDSLRLRLAKFQWADFLGPPRISRSGRAVQTTQAAQAQRLLGLLGAPHCSECFQELDLCEAPKQALVPNLLTPVLANMPNLLLLRLPYLVQGVGEARAEEGVARVAGWSFHGSYEQGRNSPVSGSPKCFP</sequence>
<accession>A0AA36HMG9</accession>
<feature type="domain" description="AP-5 complex subunit zeta-1 ARM repeats" evidence="1">
    <location>
        <begin position="385"/>
        <end position="495"/>
    </location>
</feature>
<organism evidence="3 4">
    <name type="scientific">Effrenium voratum</name>
    <dbReference type="NCBI Taxonomy" id="2562239"/>
    <lineage>
        <taxon>Eukaryota</taxon>
        <taxon>Sar</taxon>
        <taxon>Alveolata</taxon>
        <taxon>Dinophyceae</taxon>
        <taxon>Suessiales</taxon>
        <taxon>Symbiodiniaceae</taxon>
        <taxon>Effrenium</taxon>
    </lineage>
</organism>
<keyword evidence="4" id="KW-1185">Reference proteome</keyword>
<name>A0AA36HMG9_9DINO</name>
<evidence type="ECO:0000259" key="1">
    <source>
        <dbReference type="Pfam" id="PF14764"/>
    </source>
</evidence>
<dbReference type="PANTHER" id="PTHR46488">
    <property type="entry name" value="AP-5 COMPLEX SUBUNIT ZETA-1"/>
    <property type="match status" value="1"/>
</dbReference>
<comment type="caution">
    <text evidence="3">The sequence shown here is derived from an EMBL/GenBank/DDBJ whole genome shotgun (WGS) entry which is preliminary data.</text>
</comment>
<dbReference type="InterPro" id="IPR056857">
    <property type="entry name" value="TPR_AP5Z1_N"/>
</dbReference>
<evidence type="ECO:0000259" key="2">
    <source>
        <dbReference type="Pfam" id="PF25153"/>
    </source>
</evidence>
<dbReference type="Proteomes" id="UP001178507">
    <property type="component" value="Unassembled WGS sequence"/>
</dbReference>
<dbReference type="Pfam" id="PF25153">
    <property type="entry name" value="TPR_AP5Z1"/>
    <property type="match status" value="1"/>
</dbReference>
<gene>
    <name evidence="3" type="ORF">EVOR1521_LOCUS1645</name>
</gene>
<dbReference type="InterPro" id="IPR055450">
    <property type="entry name" value="AP5Z1_ARM"/>
</dbReference>
<evidence type="ECO:0000313" key="4">
    <source>
        <dbReference type="Proteomes" id="UP001178507"/>
    </source>
</evidence>
<evidence type="ECO:0000313" key="3">
    <source>
        <dbReference type="EMBL" id="CAJ1371320.1"/>
    </source>
</evidence>
<dbReference type="AlphaFoldDB" id="A0AA36HMG9"/>
<proteinExistence type="predicted"/>
<dbReference type="PANTHER" id="PTHR46488:SF1">
    <property type="entry name" value="AP-5 COMPLEX SUBUNIT ZETA-1"/>
    <property type="match status" value="1"/>
</dbReference>
<dbReference type="InterPro" id="IPR028222">
    <property type="entry name" value="AP5Z1"/>
</dbReference>
<dbReference type="Pfam" id="PF14764">
    <property type="entry name" value="SPG48"/>
    <property type="match status" value="1"/>
</dbReference>
<dbReference type="GO" id="GO:0044599">
    <property type="term" value="C:AP-5 adaptor complex"/>
    <property type="evidence" value="ECO:0007669"/>
    <property type="project" value="InterPro"/>
</dbReference>
<feature type="domain" description="AP-5 complex subunit zeta-1 N-terminal TPR" evidence="2">
    <location>
        <begin position="71"/>
        <end position="275"/>
    </location>
</feature>
<protein>
    <submittedName>
        <fullName evidence="3">Uncharacterized protein</fullName>
    </submittedName>
</protein>
<reference evidence="3" key="1">
    <citation type="submission" date="2023-08" db="EMBL/GenBank/DDBJ databases">
        <authorList>
            <person name="Chen Y."/>
            <person name="Shah S."/>
            <person name="Dougan E. K."/>
            <person name="Thang M."/>
            <person name="Chan C."/>
        </authorList>
    </citation>
    <scope>NUCLEOTIDE SEQUENCE</scope>
</reference>